<dbReference type="GO" id="GO:0051782">
    <property type="term" value="P:negative regulation of cell division"/>
    <property type="evidence" value="ECO:0007669"/>
    <property type="project" value="TreeGrafter"/>
</dbReference>
<dbReference type="PANTHER" id="PTHR43384">
    <property type="entry name" value="SEPTUM SITE-DETERMINING PROTEIN MIND HOMOLOG, CHLOROPLASTIC-RELATED"/>
    <property type="match status" value="1"/>
</dbReference>
<dbReference type="InterPro" id="IPR027417">
    <property type="entry name" value="P-loop_NTPase"/>
</dbReference>
<evidence type="ECO:0000313" key="3">
    <source>
        <dbReference type="EMBL" id="SDS28936.1"/>
    </source>
</evidence>
<dbReference type="Gene3D" id="3.40.50.300">
    <property type="entry name" value="P-loop containing nucleotide triphosphate hydrolases"/>
    <property type="match status" value="1"/>
</dbReference>
<dbReference type="eggNOG" id="COG0455">
    <property type="taxonomic scope" value="Bacteria"/>
</dbReference>
<accession>A0A1H1QZZ2</accession>
<dbReference type="EMBL" id="LT629776">
    <property type="protein sequence ID" value="SDS28936.1"/>
    <property type="molecule type" value="Genomic_DNA"/>
</dbReference>
<reference evidence="3 4" key="1">
    <citation type="submission" date="2016-10" db="EMBL/GenBank/DDBJ databases">
        <authorList>
            <person name="de Groot N.N."/>
        </authorList>
    </citation>
    <scope>NUCLEOTIDE SEQUENCE [LARGE SCALE GENOMIC DNA]</scope>
    <source>
        <strain evidence="3 4">DSM 22126</strain>
    </source>
</reference>
<dbReference type="SUPFAM" id="SSF51735">
    <property type="entry name" value="NAD(P)-binding Rossmann-fold domains"/>
    <property type="match status" value="1"/>
</dbReference>
<sequence>MTAPITVLCMLRGRAESAVVEAIAEPSSGAAVTRRCADRAELMAAAVAGAGEVALVPAGPGGLDRESVAALHDVGVRVVAAAESGAAADAARATGVDVVCDASPAASVVDAIRRASLNEAPGRTEPGPRAQVPARRGAVIAVWGPTGAPGRTTVAVNLAAELAEPPSRRRRRGVVTVSSSSMVVDADTYGGSVAQHLGLLEESPGLVKAARLAGRGALDRTALGEIVLQVRPRMHVLTGIARPQRWPELPGPSLDAVWDVARGLVDNVVIDCGFGIEHDEELTYDTRAPQRNAATISALRAADVVVVTGSGEPVGVQRLVRALDDLTESGFGMTAARVVVANRVRSSVSGQGAEAAVQGLLARFAGADDVLVLPEDRPALDRAMLEGRVLLEAAPNAPARKAMSTLAARVRSLAIARSGTGVHAAAATAGADAPDWTDVAAAPMLAD</sequence>
<dbReference type="InterPro" id="IPR050625">
    <property type="entry name" value="ParA/MinD_ATPase"/>
</dbReference>
<keyword evidence="3" id="KW-0282">Flagellum</keyword>
<dbReference type="GO" id="GO:0009898">
    <property type="term" value="C:cytoplasmic side of plasma membrane"/>
    <property type="evidence" value="ECO:0007669"/>
    <property type="project" value="TreeGrafter"/>
</dbReference>
<protein>
    <submittedName>
        <fullName evidence="3">MinD-like ATPase involved in chromosome partitioning or flagellar assembly</fullName>
    </submittedName>
</protein>
<evidence type="ECO:0000256" key="2">
    <source>
        <dbReference type="ARBA" id="ARBA00022840"/>
    </source>
</evidence>
<evidence type="ECO:0000256" key="1">
    <source>
        <dbReference type="ARBA" id="ARBA00022741"/>
    </source>
</evidence>
<dbReference type="AlphaFoldDB" id="A0A1H1QZZ2"/>
<keyword evidence="2" id="KW-0067">ATP-binding</keyword>
<keyword evidence="4" id="KW-1185">Reference proteome</keyword>
<dbReference type="GO" id="GO:0005829">
    <property type="term" value="C:cytosol"/>
    <property type="evidence" value="ECO:0007669"/>
    <property type="project" value="TreeGrafter"/>
</dbReference>
<dbReference type="STRING" id="545619.SAMN04489860_1220"/>
<dbReference type="GO" id="GO:0016887">
    <property type="term" value="F:ATP hydrolysis activity"/>
    <property type="evidence" value="ECO:0007669"/>
    <property type="project" value="TreeGrafter"/>
</dbReference>
<dbReference type="GO" id="GO:0005524">
    <property type="term" value="F:ATP binding"/>
    <property type="evidence" value="ECO:0007669"/>
    <property type="project" value="UniProtKB-KW"/>
</dbReference>
<organism evidence="3 4">
    <name type="scientific">Paraoerskovia marina</name>
    <dbReference type="NCBI Taxonomy" id="545619"/>
    <lineage>
        <taxon>Bacteria</taxon>
        <taxon>Bacillati</taxon>
        <taxon>Actinomycetota</taxon>
        <taxon>Actinomycetes</taxon>
        <taxon>Micrococcales</taxon>
        <taxon>Cellulomonadaceae</taxon>
        <taxon>Paraoerskovia</taxon>
    </lineage>
</organism>
<dbReference type="RefSeq" id="WP_197675423.1">
    <property type="nucleotide sequence ID" value="NZ_LT629776.1"/>
</dbReference>
<name>A0A1H1QZZ2_9CELL</name>
<dbReference type="InterPro" id="IPR036291">
    <property type="entry name" value="NAD(P)-bd_dom_sf"/>
</dbReference>
<keyword evidence="3" id="KW-0966">Cell projection</keyword>
<keyword evidence="1" id="KW-0547">Nucleotide-binding</keyword>
<proteinExistence type="predicted"/>
<dbReference type="SUPFAM" id="SSF52540">
    <property type="entry name" value="P-loop containing nucleoside triphosphate hydrolases"/>
    <property type="match status" value="1"/>
</dbReference>
<evidence type="ECO:0000313" key="4">
    <source>
        <dbReference type="Proteomes" id="UP000185663"/>
    </source>
</evidence>
<dbReference type="PANTHER" id="PTHR43384:SF6">
    <property type="entry name" value="SEPTUM SITE-DETERMINING PROTEIN MIND HOMOLOG, CHLOROPLASTIC"/>
    <property type="match status" value="1"/>
</dbReference>
<keyword evidence="3" id="KW-0969">Cilium</keyword>
<gene>
    <name evidence="3" type="ORF">SAMN04489860_1220</name>
</gene>
<dbReference type="Proteomes" id="UP000185663">
    <property type="component" value="Chromosome I"/>
</dbReference>